<keyword evidence="4" id="KW-0805">Transcription regulation</keyword>
<evidence type="ECO:0000256" key="6">
    <source>
        <dbReference type="ARBA" id="ARBA00023242"/>
    </source>
</evidence>
<feature type="compositionally biased region" description="Low complexity" evidence="7">
    <location>
        <begin position="233"/>
        <end position="246"/>
    </location>
</feature>
<evidence type="ECO:0000256" key="2">
    <source>
        <dbReference type="ARBA" id="ARBA00007117"/>
    </source>
</evidence>
<keyword evidence="3" id="KW-0156">Chromatin regulator</keyword>
<dbReference type="Proteomes" id="UP001527925">
    <property type="component" value="Unassembled WGS sequence"/>
</dbReference>
<keyword evidence="5" id="KW-0804">Transcription</keyword>
<evidence type="ECO:0000313" key="9">
    <source>
        <dbReference type="Proteomes" id="UP001527925"/>
    </source>
</evidence>
<feature type="region of interest" description="Disordered" evidence="7">
    <location>
        <begin position="230"/>
        <end position="310"/>
    </location>
</feature>
<feature type="region of interest" description="Disordered" evidence="7">
    <location>
        <begin position="1"/>
        <end position="33"/>
    </location>
</feature>
<evidence type="ECO:0000256" key="1">
    <source>
        <dbReference type="ARBA" id="ARBA00004123"/>
    </source>
</evidence>
<organism evidence="8 9">
    <name type="scientific">Polyrhizophydium stewartii</name>
    <dbReference type="NCBI Taxonomy" id="2732419"/>
    <lineage>
        <taxon>Eukaryota</taxon>
        <taxon>Fungi</taxon>
        <taxon>Fungi incertae sedis</taxon>
        <taxon>Chytridiomycota</taxon>
        <taxon>Chytridiomycota incertae sedis</taxon>
        <taxon>Chytridiomycetes</taxon>
        <taxon>Rhizophydiales</taxon>
        <taxon>Rhizophydiales incertae sedis</taxon>
        <taxon>Polyrhizophydium</taxon>
    </lineage>
</organism>
<evidence type="ECO:0000256" key="5">
    <source>
        <dbReference type="ARBA" id="ARBA00023163"/>
    </source>
</evidence>
<feature type="compositionally biased region" description="Low complexity" evidence="7">
    <location>
        <begin position="195"/>
        <end position="204"/>
    </location>
</feature>
<dbReference type="EMBL" id="JADGIZ020000018">
    <property type="protein sequence ID" value="KAL2916150.1"/>
    <property type="molecule type" value="Genomic_DNA"/>
</dbReference>
<feature type="region of interest" description="Disordered" evidence="7">
    <location>
        <begin position="190"/>
        <end position="214"/>
    </location>
</feature>
<proteinExistence type="inferred from homology"/>
<evidence type="ECO:0000313" key="8">
    <source>
        <dbReference type="EMBL" id="KAL2916150.1"/>
    </source>
</evidence>
<evidence type="ECO:0000256" key="3">
    <source>
        <dbReference type="ARBA" id="ARBA00022853"/>
    </source>
</evidence>
<keyword evidence="6" id="KW-0539">Nucleus</keyword>
<sequence length="310" mass="33234">MRDTELSASTSTSAGTSASAGSSMVTSASVAADSDRSAGSSAQAAGFGPVDPLWAPELEMTLFQAIAKYRPVGVHKHFRILNIQRFINKNMGTDISVQEIWDHLRMLYGLEKLDELADEYDTEISPDRLAQRSIHPFMAKRDFALPADEFFDLMDERRRAEASPAGTPSAPTLDGAAAPAVIPTHLRDRDREMHPSSPAASSSAFTGSPEPPEVHNTAQMHLAAHPAPDTIKSASQQSHASAADRAAVTDKPRPKIGRPRKVKREESQLAGDAPTANDAAEGSSDVGGTPEPSRRSARHLPSTPASKKRR</sequence>
<evidence type="ECO:0000256" key="7">
    <source>
        <dbReference type="SAM" id="MobiDB-lite"/>
    </source>
</evidence>
<dbReference type="PANTHER" id="PTHR13581">
    <property type="entry name" value="MRG-BINDING PROTEIN"/>
    <property type="match status" value="1"/>
</dbReference>
<name>A0ABR4N9D7_9FUNG</name>
<feature type="region of interest" description="Disordered" evidence="7">
    <location>
        <begin position="159"/>
        <end position="178"/>
    </location>
</feature>
<comment type="subcellular location">
    <subcellularLocation>
        <location evidence="1">Nucleus</location>
    </subcellularLocation>
</comment>
<feature type="compositionally biased region" description="Low complexity" evidence="7">
    <location>
        <begin position="7"/>
        <end position="33"/>
    </location>
</feature>
<dbReference type="InterPro" id="IPR012423">
    <property type="entry name" value="Eaf7/MRGBP"/>
</dbReference>
<accession>A0ABR4N9D7</accession>
<evidence type="ECO:0000256" key="4">
    <source>
        <dbReference type="ARBA" id="ARBA00023015"/>
    </source>
</evidence>
<protein>
    <submittedName>
        <fullName evidence="8">Uncharacterized protein</fullName>
    </submittedName>
</protein>
<dbReference type="PANTHER" id="PTHR13581:SF5">
    <property type="entry name" value="MRG_MORF4L-BINDING PROTEIN"/>
    <property type="match status" value="1"/>
</dbReference>
<gene>
    <name evidence="8" type="ORF">HK105_204241</name>
</gene>
<comment type="similarity">
    <text evidence="2">Belongs to the EAF7 family.</text>
</comment>
<comment type="caution">
    <text evidence="8">The sequence shown here is derived from an EMBL/GenBank/DDBJ whole genome shotgun (WGS) entry which is preliminary data.</text>
</comment>
<keyword evidence="9" id="KW-1185">Reference proteome</keyword>
<dbReference type="Pfam" id="PF07904">
    <property type="entry name" value="Eaf7"/>
    <property type="match status" value="1"/>
</dbReference>
<reference evidence="8 9" key="1">
    <citation type="submission" date="2023-09" db="EMBL/GenBank/DDBJ databases">
        <title>Pangenome analysis of Batrachochytrium dendrobatidis and related Chytrids.</title>
        <authorList>
            <person name="Yacoub M.N."/>
            <person name="Stajich J.E."/>
            <person name="James T.Y."/>
        </authorList>
    </citation>
    <scope>NUCLEOTIDE SEQUENCE [LARGE SCALE GENOMIC DNA]</scope>
    <source>
        <strain evidence="8 9">JEL0888</strain>
    </source>
</reference>